<sequence length="199" mass="21798">MAFLCSGPCVRSDLPSSFLSTTAFEAEDRSTIDPWCSDTFVGLLKDAATNVQVIKTFQFYHLNVLRVVVVSKVELQFKHIALEEKFSGYHIHFAAHPTTANQARKLGITISSCSLSPERVVPSCKLSMSSYSPGLIFDAGIVVRIFCTISQEKKGIQIVSACKDRRCNKSLICTVSISIYGPTTPYLIATSLQSASYGQ</sequence>
<proteinExistence type="predicted"/>
<dbReference type="AlphaFoldDB" id="A0A9N9KPC9"/>
<comment type="caution">
    <text evidence="1">The sequence shown here is derived from an EMBL/GenBank/DDBJ whole genome shotgun (WGS) entry which is preliminary data.</text>
</comment>
<dbReference type="EMBL" id="CAJVRL010000038">
    <property type="protein sequence ID" value="CAG8950876.1"/>
    <property type="molecule type" value="Genomic_DNA"/>
</dbReference>
<organism evidence="1 2">
    <name type="scientific">Hymenoscyphus fraxineus</name>
    <dbReference type="NCBI Taxonomy" id="746836"/>
    <lineage>
        <taxon>Eukaryota</taxon>
        <taxon>Fungi</taxon>
        <taxon>Dikarya</taxon>
        <taxon>Ascomycota</taxon>
        <taxon>Pezizomycotina</taxon>
        <taxon>Leotiomycetes</taxon>
        <taxon>Helotiales</taxon>
        <taxon>Helotiaceae</taxon>
        <taxon>Hymenoscyphus</taxon>
    </lineage>
</organism>
<protein>
    <submittedName>
        <fullName evidence="1">Uncharacterized protein</fullName>
    </submittedName>
</protein>
<name>A0A9N9KPC9_9HELO</name>
<evidence type="ECO:0000313" key="2">
    <source>
        <dbReference type="Proteomes" id="UP000696280"/>
    </source>
</evidence>
<reference evidence="1" key="1">
    <citation type="submission" date="2021-07" db="EMBL/GenBank/DDBJ databases">
        <authorList>
            <person name="Durling M."/>
        </authorList>
    </citation>
    <scope>NUCLEOTIDE SEQUENCE</scope>
</reference>
<gene>
    <name evidence="1" type="ORF">HYFRA_00003093</name>
</gene>
<dbReference type="Proteomes" id="UP000696280">
    <property type="component" value="Unassembled WGS sequence"/>
</dbReference>
<evidence type="ECO:0000313" key="1">
    <source>
        <dbReference type="EMBL" id="CAG8950876.1"/>
    </source>
</evidence>
<accession>A0A9N9KPC9</accession>
<keyword evidence="2" id="KW-1185">Reference proteome</keyword>